<proteinExistence type="predicted"/>
<feature type="compositionally biased region" description="Basic and acidic residues" evidence="1">
    <location>
        <begin position="10"/>
        <end position="22"/>
    </location>
</feature>
<organism evidence="2 3">
    <name type="scientific">Rhipicephalus microplus</name>
    <name type="common">Cattle tick</name>
    <name type="synonym">Boophilus microplus</name>
    <dbReference type="NCBI Taxonomy" id="6941"/>
    <lineage>
        <taxon>Eukaryota</taxon>
        <taxon>Metazoa</taxon>
        <taxon>Ecdysozoa</taxon>
        <taxon>Arthropoda</taxon>
        <taxon>Chelicerata</taxon>
        <taxon>Arachnida</taxon>
        <taxon>Acari</taxon>
        <taxon>Parasitiformes</taxon>
        <taxon>Ixodida</taxon>
        <taxon>Ixodoidea</taxon>
        <taxon>Ixodidae</taxon>
        <taxon>Rhipicephalinae</taxon>
        <taxon>Rhipicephalus</taxon>
        <taxon>Boophilus</taxon>
    </lineage>
</organism>
<evidence type="ECO:0000313" key="2">
    <source>
        <dbReference type="EMBL" id="KAH8039943.1"/>
    </source>
</evidence>
<keyword evidence="3" id="KW-1185">Reference proteome</keyword>
<dbReference type="Proteomes" id="UP000821866">
    <property type="component" value="Chromosome 1"/>
</dbReference>
<reference evidence="2" key="2">
    <citation type="submission" date="2021-09" db="EMBL/GenBank/DDBJ databases">
        <authorList>
            <person name="Jia N."/>
            <person name="Wang J."/>
            <person name="Shi W."/>
            <person name="Du L."/>
            <person name="Sun Y."/>
            <person name="Zhan W."/>
            <person name="Jiang J."/>
            <person name="Wang Q."/>
            <person name="Zhang B."/>
            <person name="Ji P."/>
            <person name="Sakyi L.B."/>
            <person name="Cui X."/>
            <person name="Yuan T."/>
            <person name="Jiang B."/>
            <person name="Yang W."/>
            <person name="Lam T.T.-Y."/>
            <person name="Chang Q."/>
            <person name="Ding S."/>
            <person name="Wang X."/>
            <person name="Zhu J."/>
            <person name="Ruan X."/>
            <person name="Zhao L."/>
            <person name="Wei J."/>
            <person name="Que T."/>
            <person name="Du C."/>
            <person name="Cheng J."/>
            <person name="Dai P."/>
            <person name="Han X."/>
            <person name="Huang E."/>
            <person name="Gao Y."/>
            <person name="Liu J."/>
            <person name="Shao H."/>
            <person name="Ye R."/>
            <person name="Li L."/>
            <person name="Wei W."/>
            <person name="Wang X."/>
            <person name="Wang C."/>
            <person name="Huo Q."/>
            <person name="Li W."/>
            <person name="Guo W."/>
            <person name="Chen H."/>
            <person name="Chen S."/>
            <person name="Zhou L."/>
            <person name="Zhou L."/>
            <person name="Ni X."/>
            <person name="Tian J."/>
            <person name="Zhou Y."/>
            <person name="Sheng Y."/>
            <person name="Liu T."/>
            <person name="Pan Y."/>
            <person name="Xia L."/>
            <person name="Li J."/>
            <person name="Zhao F."/>
            <person name="Cao W."/>
        </authorList>
    </citation>
    <scope>NUCLEOTIDE SEQUENCE</scope>
    <source>
        <strain evidence="2">Rmic-2018</strain>
        <tissue evidence="2">Larvae</tissue>
    </source>
</reference>
<evidence type="ECO:0000256" key="1">
    <source>
        <dbReference type="SAM" id="MobiDB-lite"/>
    </source>
</evidence>
<reference evidence="2" key="1">
    <citation type="journal article" date="2020" name="Cell">
        <title>Large-Scale Comparative Analyses of Tick Genomes Elucidate Their Genetic Diversity and Vector Capacities.</title>
        <authorList>
            <consortium name="Tick Genome and Microbiome Consortium (TIGMIC)"/>
            <person name="Jia N."/>
            <person name="Wang J."/>
            <person name="Shi W."/>
            <person name="Du L."/>
            <person name="Sun Y."/>
            <person name="Zhan W."/>
            <person name="Jiang J.F."/>
            <person name="Wang Q."/>
            <person name="Zhang B."/>
            <person name="Ji P."/>
            <person name="Bell-Sakyi L."/>
            <person name="Cui X.M."/>
            <person name="Yuan T.T."/>
            <person name="Jiang B.G."/>
            <person name="Yang W.F."/>
            <person name="Lam T.T."/>
            <person name="Chang Q.C."/>
            <person name="Ding S.J."/>
            <person name="Wang X.J."/>
            <person name="Zhu J.G."/>
            <person name="Ruan X.D."/>
            <person name="Zhao L."/>
            <person name="Wei J.T."/>
            <person name="Ye R.Z."/>
            <person name="Que T.C."/>
            <person name="Du C.H."/>
            <person name="Zhou Y.H."/>
            <person name="Cheng J.X."/>
            <person name="Dai P.F."/>
            <person name="Guo W.B."/>
            <person name="Han X.H."/>
            <person name="Huang E.J."/>
            <person name="Li L.F."/>
            <person name="Wei W."/>
            <person name="Gao Y.C."/>
            <person name="Liu J.Z."/>
            <person name="Shao H.Z."/>
            <person name="Wang X."/>
            <person name="Wang C.C."/>
            <person name="Yang T.C."/>
            <person name="Huo Q.B."/>
            <person name="Li W."/>
            <person name="Chen H.Y."/>
            <person name="Chen S.E."/>
            <person name="Zhou L.G."/>
            <person name="Ni X.B."/>
            <person name="Tian J.H."/>
            <person name="Sheng Y."/>
            <person name="Liu T."/>
            <person name="Pan Y.S."/>
            <person name="Xia L.Y."/>
            <person name="Li J."/>
            <person name="Zhao F."/>
            <person name="Cao W.C."/>
        </authorList>
    </citation>
    <scope>NUCLEOTIDE SEQUENCE</scope>
    <source>
        <strain evidence="2">Rmic-2018</strain>
    </source>
</reference>
<feature type="region of interest" description="Disordered" evidence="1">
    <location>
        <begin position="45"/>
        <end position="64"/>
    </location>
</feature>
<dbReference type="AlphaFoldDB" id="A0A9J6F0B6"/>
<sequence>MREALPGAQQHDRPGAISLRADEGVSRRTTTVAYYTPLLWASARPRTTGAHPRPATAACEESGRSLPVTARGPAQVRLGPNYRRVCCPACADGQINGRRPGRS</sequence>
<evidence type="ECO:0000313" key="3">
    <source>
        <dbReference type="Proteomes" id="UP000821866"/>
    </source>
</evidence>
<gene>
    <name evidence="2" type="ORF">HPB51_009199</name>
</gene>
<accession>A0A9J6F0B6</accession>
<protein>
    <submittedName>
        <fullName evidence="2">Uncharacterized protein</fullName>
    </submittedName>
</protein>
<dbReference type="EMBL" id="JABSTU010000001">
    <property type="protein sequence ID" value="KAH8039943.1"/>
    <property type="molecule type" value="Genomic_DNA"/>
</dbReference>
<feature type="region of interest" description="Disordered" evidence="1">
    <location>
        <begin position="1"/>
        <end position="22"/>
    </location>
</feature>
<name>A0A9J6F0B6_RHIMP</name>
<comment type="caution">
    <text evidence="2">The sequence shown here is derived from an EMBL/GenBank/DDBJ whole genome shotgun (WGS) entry which is preliminary data.</text>
</comment>